<dbReference type="FunCoup" id="A0A090M9M2">
    <property type="interactions" value="477"/>
</dbReference>
<keyword evidence="1" id="KW-0540">Nuclease</keyword>
<dbReference type="InterPro" id="IPR036389">
    <property type="entry name" value="RNase_III_sf"/>
</dbReference>
<dbReference type="InterPro" id="IPR000999">
    <property type="entry name" value="RNase_III_dom"/>
</dbReference>
<dbReference type="KEGG" id="ota:OT_ostta07g03920"/>
<dbReference type="GO" id="GO:0004525">
    <property type="term" value="F:ribonuclease III activity"/>
    <property type="evidence" value="ECO:0007669"/>
    <property type="project" value="InterPro"/>
</dbReference>
<dbReference type="RefSeq" id="XP_022839499.1">
    <property type="nucleotide sequence ID" value="XM_022983876.1"/>
</dbReference>
<dbReference type="SUPFAM" id="SSF69065">
    <property type="entry name" value="RNase III domain-like"/>
    <property type="match status" value="1"/>
</dbReference>
<reference evidence="7" key="1">
    <citation type="journal article" date="2006" name="Proc. Natl. Acad. Sci. U.S.A.">
        <title>Genome analysis of the smallest free-living eukaryote Ostreococcus tauri unveils many unique features.</title>
        <authorList>
            <person name="Derelle E."/>
            <person name="Ferraz C."/>
            <person name="Rombauts S."/>
            <person name="Rouze P."/>
            <person name="Worden A.Z."/>
            <person name="Robbens S."/>
            <person name="Partensky F."/>
            <person name="Degroeve S."/>
            <person name="Echeynie S."/>
            <person name="Cooke R."/>
            <person name="Saeys Y."/>
            <person name="Wuyts J."/>
            <person name="Jabbari K."/>
            <person name="Bowler C."/>
            <person name="Panaud O."/>
            <person name="Piegu B."/>
            <person name="Ball S.G."/>
            <person name="Ral J.-P."/>
            <person name="Bouget F.-Y."/>
            <person name="Piganeau G."/>
            <person name="De Baets B."/>
            <person name="Picard A."/>
            <person name="Delseny M."/>
            <person name="Demaille J."/>
            <person name="Van de Peer Y."/>
            <person name="Moreau H."/>
        </authorList>
    </citation>
    <scope>NUCLEOTIDE SEQUENCE [LARGE SCALE GENOMIC DNA]</scope>
    <source>
        <strain evidence="7">OTTH 0595 / CCAP 157/2 / RCC745</strain>
    </source>
</reference>
<dbReference type="AlphaFoldDB" id="A0A090M9M2"/>
<evidence type="ECO:0000259" key="5">
    <source>
        <dbReference type="Pfam" id="PF00636"/>
    </source>
</evidence>
<evidence type="ECO:0000313" key="6">
    <source>
        <dbReference type="EMBL" id="CEF98839.1"/>
    </source>
</evidence>
<dbReference type="Proteomes" id="UP000009170">
    <property type="component" value="Unassembled WGS sequence"/>
</dbReference>
<feature type="domain" description="RNase III" evidence="5">
    <location>
        <begin position="93"/>
        <end position="196"/>
    </location>
</feature>
<keyword evidence="3" id="KW-0378">Hydrolase</keyword>
<dbReference type="OrthoDB" id="495795at2759"/>
<accession>A0A090M9M2</accession>
<keyword evidence="2" id="KW-0255">Endonuclease</keyword>
<comment type="caution">
    <text evidence="6">The sequence shown here is derived from an EMBL/GenBank/DDBJ whole genome shotgun (WGS) entry which is preliminary data.</text>
</comment>
<evidence type="ECO:0000256" key="4">
    <source>
        <dbReference type="SAM" id="MobiDB-lite"/>
    </source>
</evidence>
<dbReference type="HAMAP" id="MF_01468">
    <property type="entry name" value="RNase_Mini_III"/>
    <property type="match status" value="1"/>
</dbReference>
<evidence type="ECO:0000256" key="1">
    <source>
        <dbReference type="ARBA" id="ARBA00022722"/>
    </source>
</evidence>
<evidence type="ECO:0000256" key="3">
    <source>
        <dbReference type="ARBA" id="ARBA00022801"/>
    </source>
</evidence>
<dbReference type="InParanoid" id="A0A090M9M2"/>
<dbReference type="GeneID" id="34946011"/>
<dbReference type="EMBL" id="CAID01000007">
    <property type="protein sequence ID" value="CEF98839.1"/>
    <property type="molecule type" value="Genomic_DNA"/>
</dbReference>
<dbReference type="Pfam" id="PF00636">
    <property type="entry name" value="Ribonuclease_3"/>
    <property type="match status" value="1"/>
</dbReference>
<organism evidence="6 7">
    <name type="scientific">Ostreococcus tauri</name>
    <name type="common">Marine green alga</name>
    <dbReference type="NCBI Taxonomy" id="70448"/>
    <lineage>
        <taxon>Eukaryota</taxon>
        <taxon>Viridiplantae</taxon>
        <taxon>Chlorophyta</taxon>
        <taxon>Mamiellophyceae</taxon>
        <taxon>Mamiellales</taxon>
        <taxon>Bathycoccaceae</taxon>
        <taxon>Ostreococcus</taxon>
    </lineage>
</organism>
<dbReference type="PANTHER" id="PTHR34276">
    <property type="entry name" value="MINI-RIBONUCLEASE 3"/>
    <property type="match status" value="1"/>
</dbReference>
<sequence>MDLALGWTRTRRPRGATRWKDGTTGSERGGRRAAFGVDLDDDGSDRAHVPRREILERVETSGTASASAPGEAVWTPRTVDVRQKSPRQWSPIALAFLGDAVFELYARGVLFYPPAKPLDYDLKTKRLARAEAQDYLLRLLVDGGELSEDEISIVKWGRNAAYGNIPTRLKGKGKGGHGTYRNASALECLVGYLYVADRARLEEIMAVIMSESAITAATEV</sequence>
<dbReference type="STRING" id="70448.A0A090M9M2"/>
<dbReference type="PANTHER" id="PTHR34276:SF1">
    <property type="entry name" value="MINI-RIBONUCLEASE 3"/>
    <property type="match status" value="1"/>
</dbReference>
<evidence type="ECO:0000313" key="7">
    <source>
        <dbReference type="Proteomes" id="UP000009170"/>
    </source>
</evidence>
<dbReference type="InterPro" id="IPR008226">
    <property type="entry name" value="Mini3_fam"/>
</dbReference>
<feature type="region of interest" description="Disordered" evidence="4">
    <location>
        <begin position="1"/>
        <end position="42"/>
    </location>
</feature>
<proteinExistence type="inferred from homology"/>
<dbReference type="Gene3D" id="1.10.1520.10">
    <property type="entry name" value="Ribonuclease III domain"/>
    <property type="match status" value="1"/>
</dbReference>
<dbReference type="GO" id="GO:0006396">
    <property type="term" value="P:RNA processing"/>
    <property type="evidence" value="ECO:0007669"/>
    <property type="project" value="InterPro"/>
</dbReference>
<reference evidence="6 7" key="2">
    <citation type="journal article" date="2014" name="BMC Genomics">
        <title>An improved genome of the model marine alga Ostreococcus tauri unfolds by assessing Illumina de novo assemblies.</title>
        <authorList>
            <person name="Blanc-Mathieu R."/>
            <person name="Verhelst B."/>
            <person name="Derelle E."/>
            <person name="Rombauts S."/>
            <person name="Bouget F.Y."/>
            <person name="Carre I."/>
            <person name="Chateau A."/>
            <person name="Eyre-Walker A."/>
            <person name="Grimsley N."/>
            <person name="Moreau H."/>
            <person name="Piegu B."/>
            <person name="Rivals E."/>
            <person name="Schackwitz W."/>
            <person name="Van de Peer Y."/>
            <person name="Piganeau G."/>
        </authorList>
    </citation>
    <scope>NUCLEOTIDE SEQUENCE [LARGE SCALE GENOMIC DNA]</scope>
    <source>
        <strain evidence="7">OTTH 0595 / CCAP 157/2 / RCC745</strain>
    </source>
</reference>
<gene>
    <name evidence="6" type="ORF">OT_ostta07g03920</name>
</gene>
<keyword evidence="7" id="KW-1185">Reference proteome</keyword>
<name>A0A090M9M2_OSTTA</name>
<protein>
    <submittedName>
        <fullName evidence="6">Ribonuclease III domain</fullName>
    </submittedName>
</protein>
<evidence type="ECO:0000256" key="2">
    <source>
        <dbReference type="ARBA" id="ARBA00022759"/>
    </source>
</evidence>